<dbReference type="Proteomes" id="UP000295431">
    <property type="component" value="Unassembled WGS sequence"/>
</dbReference>
<dbReference type="EMBL" id="SMJW01000332">
    <property type="protein sequence ID" value="TDC04645.1"/>
    <property type="molecule type" value="Genomic_DNA"/>
</dbReference>
<keyword evidence="1" id="KW-0732">Signal</keyword>
<comment type="caution">
    <text evidence="2">The sequence shown here is derived from an EMBL/GenBank/DDBJ whole genome shotgun (WGS) entry which is preliminary data.</text>
</comment>
<organism evidence="2 3">
    <name type="scientific">Actinomadura bangladeshensis</name>
    <dbReference type="NCBI Taxonomy" id="453573"/>
    <lineage>
        <taxon>Bacteria</taxon>
        <taxon>Bacillati</taxon>
        <taxon>Actinomycetota</taxon>
        <taxon>Actinomycetes</taxon>
        <taxon>Streptosporangiales</taxon>
        <taxon>Thermomonosporaceae</taxon>
        <taxon>Actinomadura</taxon>
    </lineage>
</organism>
<name>A0A4R4N788_9ACTN</name>
<feature type="signal peptide" evidence="1">
    <location>
        <begin position="1"/>
        <end position="26"/>
    </location>
</feature>
<gene>
    <name evidence="2" type="ORF">E1284_36590</name>
</gene>
<protein>
    <recommendedName>
        <fullName evidence="4">Carboxypeptidase regulatory-like domain-containing protein</fullName>
    </recommendedName>
</protein>
<evidence type="ECO:0000313" key="2">
    <source>
        <dbReference type="EMBL" id="TDC04645.1"/>
    </source>
</evidence>
<dbReference type="RefSeq" id="WP_131944730.1">
    <property type="nucleotide sequence ID" value="NZ_BAAAMX010000003.1"/>
</dbReference>
<sequence>MRLVTVTVLGSALVAAGMLAPATGEATATGRHDVAVEPGMVRPGDRVRVEVPGCAGRARVVSEAFTGRAVDGTATVKQDVAPGTYAVVAHCGSRTVTGEVRVAGRLAWPDLLPSGRNHE</sequence>
<accession>A0A4R4N788</accession>
<proteinExistence type="predicted"/>
<feature type="chain" id="PRO_5039495355" description="Carboxypeptidase regulatory-like domain-containing protein" evidence="1">
    <location>
        <begin position="27"/>
        <end position="119"/>
    </location>
</feature>
<evidence type="ECO:0000313" key="3">
    <source>
        <dbReference type="Proteomes" id="UP000295431"/>
    </source>
</evidence>
<reference evidence="2 3" key="1">
    <citation type="submission" date="2019-03" db="EMBL/GenBank/DDBJ databases">
        <title>Draft genome sequences of novel Actinobacteria.</title>
        <authorList>
            <person name="Sahin N."/>
            <person name="Ay H."/>
            <person name="Saygin H."/>
        </authorList>
    </citation>
    <scope>NUCLEOTIDE SEQUENCE [LARGE SCALE GENOMIC DNA]</scope>
    <source>
        <strain evidence="2 3">DSM 45347</strain>
    </source>
</reference>
<evidence type="ECO:0008006" key="4">
    <source>
        <dbReference type="Google" id="ProtNLM"/>
    </source>
</evidence>
<dbReference type="AlphaFoldDB" id="A0A4R4N788"/>
<dbReference type="OrthoDB" id="3480919at2"/>
<keyword evidence="3" id="KW-1185">Reference proteome</keyword>
<evidence type="ECO:0000256" key="1">
    <source>
        <dbReference type="SAM" id="SignalP"/>
    </source>
</evidence>